<evidence type="ECO:0000313" key="1">
    <source>
        <dbReference type="EMBL" id="EKM60617.1"/>
    </source>
</evidence>
<sequence length="147" mass="16921">MSPFTWMNSALRNRQQVGTLADMVQVRQWELHQLEEKPRTHPTVRWVDKQEVIRGRQKTVRESIVNKDGSGDELDIDDEDDTKEVDLIAARMEDLTLDEDIDPNSPFLTDLLSDRPQTDLPARQTASIVFSTERTASDASVVVNWNW</sequence>
<dbReference type="InParanoid" id="K5XC97"/>
<dbReference type="OrthoDB" id="2801221at2759"/>
<keyword evidence="2" id="KW-1185">Reference proteome</keyword>
<dbReference type="HOGENOM" id="CLU_1768754_0_0_1"/>
<dbReference type="RefSeq" id="XP_007390067.1">
    <property type="nucleotide sequence ID" value="XM_007390005.1"/>
</dbReference>
<evidence type="ECO:0000313" key="2">
    <source>
        <dbReference type="Proteomes" id="UP000008370"/>
    </source>
</evidence>
<accession>K5XC97</accession>
<dbReference type="Proteomes" id="UP000008370">
    <property type="component" value="Unassembled WGS sequence"/>
</dbReference>
<protein>
    <submittedName>
        <fullName evidence="1">Uncharacterized protein</fullName>
    </submittedName>
</protein>
<organism evidence="1 2">
    <name type="scientific">Phanerochaete carnosa (strain HHB-10118-sp)</name>
    <name type="common">White-rot fungus</name>
    <name type="synonym">Peniophora carnosa</name>
    <dbReference type="NCBI Taxonomy" id="650164"/>
    <lineage>
        <taxon>Eukaryota</taxon>
        <taxon>Fungi</taxon>
        <taxon>Dikarya</taxon>
        <taxon>Basidiomycota</taxon>
        <taxon>Agaricomycotina</taxon>
        <taxon>Agaricomycetes</taxon>
        <taxon>Polyporales</taxon>
        <taxon>Phanerochaetaceae</taxon>
        <taxon>Phanerochaete</taxon>
    </lineage>
</organism>
<dbReference type="KEGG" id="pco:PHACADRAFT_189741"/>
<reference evidence="1 2" key="1">
    <citation type="journal article" date="2012" name="BMC Genomics">
        <title>Comparative genomics of the white-rot fungi, Phanerochaete carnosa and P. chrysosporium, to elucidate the genetic basis of the distinct wood types they colonize.</title>
        <authorList>
            <person name="Suzuki H."/>
            <person name="MacDonald J."/>
            <person name="Syed K."/>
            <person name="Salamov A."/>
            <person name="Hori C."/>
            <person name="Aerts A."/>
            <person name="Henrissat B."/>
            <person name="Wiebenga A."/>
            <person name="vanKuyk P.A."/>
            <person name="Barry K."/>
            <person name="Lindquist E."/>
            <person name="LaButti K."/>
            <person name="Lapidus A."/>
            <person name="Lucas S."/>
            <person name="Coutinho P."/>
            <person name="Gong Y."/>
            <person name="Samejima M."/>
            <person name="Mahadevan R."/>
            <person name="Abou-Zaid M."/>
            <person name="de Vries R.P."/>
            <person name="Igarashi K."/>
            <person name="Yadav J.S."/>
            <person name="Grigoriev I.V."/>
            <person name="Master E.R."/>
        </authorList>
    </citation>
    <scope>NUCLEOTIDE SEQUENCE [LARGE SCALE GENOMIC DNA]</scope>
    <source>
        <strain evidence="1 2">HHB-10118-sp</strain>
    </source>
</reference>
<dbReference type="EMBL" id="JH930468">
    <property type="protein sequence ID" value="EKM60617.1"/>
    <property type="molecule type" value="Genomic_DNA"/>
</dbReference>
<dbReference type="GeneID" id="18910625"/>
<name>K5XC97_PHACS</name>
<proteinExistence type="predicted"/>
<gene>
    <name evidence="1" type="ORF">PHACADRAFT_189741</name>
</gene>
<dbReference type="AlphaFoldDB" id="K5XC97"/>